<feature type="domain" description="DUF7108" evidence="3">
    <location>
        <begin position="94"/>
        <end position="179"/>
    </location>
</feature>
<name>M0LZU3_9EURY</name>
<gene>
    <name evidence="4" type="ORF">C447_08765</name>
</gene>
<sequence length="184" mass="20450">MAELPTEVADEAERLTRLARTATDPNERAARRERRDDRLAGHGFTARVREDPDGDVLVCYPSEWIVDGEVQVDRIEDTDRAVERPLSGIEPGGDWEALATHNNRVAERVADAHGPVHGANARVFADFMSNHRARRVGTATEADRAEFRTEYFVRNAWPTDDQRAAVETSLSLVADVASTLENDG</sequence>
<evidence type="ECO:0000259" key="2">
    <source>
        <dbReference type="Pfam" id="PF23418"/>
    </source>
</evidence>
<dbReference type="RefSeq" id="WP_007692981.1">
    <property type="nucleotide sequence ID" value="NZ_AOMB01000024.1"/>
</dbReference>
<dbReference type="InterPro" id="IPR056494">
    <property type="entry name" value="DUF7108_C"/>
</dbReference>
<feature type="region of interest" description="Disordered" evidence="1">
    <location>
        <begin position="1"/>
        <end position="38"/>
    </location>
</feature>
<dbReference type="eggNOG" id="arCOG04769">
    <property type="taxonomic scope" value="Archaea"/>
</dbReference>
<reference evidence="4 5" key="1">
    <citation type="journal article" date="2014" name="PLoS Genet.">
        <title>Phylogenetically driven sequencing of extremely halophilic archaea reveals strategies for static and dynamic osmo-response.</title>
        <authorList>
            <person name="Becker E.A."/>
            <person name="Seitzer P.M."/>
            <person name="Tritt A."/>
            <person name="Larsen D."/>
            <person name="Krusor M."/>
            <person name="Yao A.I."/>
            <person name="Wu D."/>
            <person name="Madern D."/>
            <person name="Eisen J.A."/>
            <person name="Darling A.E."/>
            <person name="Facciotti M.T."/>
        </authorList>
    </citation>
    <scope>NUCLEOTIDE SEQUENCE [LARGE SCALE GENOMIC DNA]</scope>
    <source>
        <strain evidence="4 5">100A6</strain>
    </source>
</reference>
<organism evidence="4 5">
    <name type="scientific">Halococcus hamelinensis 100A6</name>
    <dbReference type="NCBI Taxonomy" id="1132509"/>
    <lineage>
        <taxon>Archaea</taxon>
        <taxon>Methanobacteriati</taxon>
        <taxon>Methanobacteriota</taxon>
        <taxon>Stenosarchaea group</taxon>
        <taxon>Halobacteria</taxon>
        <taxon>Halobacteriales</taxon>
        <taxon>Halococcaceae</taxon>
        <taxon>Halococcus</taxon>
    </lineage>
</organism>
<dbReference type="Pfam" id="PF23418">
    <property type="entry name" value="DUF7108"/>
    <property type="match status" value="1"/>
</dbReference>
<dbReference type="AlphaFoldDB" id="M0LZU3"/>
<proteinExistence type="predicted"/>
<feature type="compositionally biased region" description="Basic and acidic residues" evidence="1">
    <location>
        <begin position="25"/>
        <end position="38"/>
    </location>
</feature>
<dbReference type="Pfam" id="PF23420">
    <property type="entry name" value="DUF7108_C"/>
    <property type="match status" value="1"/>
</dbReference>
<dbReference type="Proteomes" id="UP000011566">
    <property type="component" value="Unassembled WGS sequence"/>
</dbReference>
<dbReference type="PATRIC" id="fig|1132509.6.peg.1980"/>
<feature type="domain" description="DUF7108" evidence="2">
    <location>
        <begin position="3"/>
        <end position="88"/>
    </location>
</feature>
<evidence type="ECO:0000313" key="4">
    <source>
        <dbReference type="EMBL" id="EMA38693.1"/>
    </source>
</evidence>
<protein>
    <submittedName>
        <fullName evidence="4">RnhA operon protein</fullName>
    </submittedName>
</protein>
<comment type="caution">
    <text evidence="4">The sequence shown here is derived from an EMBL/GenBank/DDBJ whole genome shotgun (WGS) entry which is preliminary data.</text>
</comment>
<accession>M0LZU3</accession>
<evidence type="ECO:0000313" key="5">
    <source>
        <dbReference type="Proteomes" id="UP000011566"/>
    </source>
</evidence>
<evidence type="ECO:0000259" key="3">
    <source>
        <dbReference type="Pfam" id="PF23420"/>
    </source>
</evidence>
<dbReference type="OrthoDB" id="203809at2157"/>
<keyword evidence="5" id="KW-1185">Reference proteome</keyword>
<dbReference type="EMBL" id="AOMB01000024">
    <property type="protein sequence ID" value="EMA38693.1"/>
    <property type="molecule type" value="Genomic_DNA"/>
</dbReference>
<dbReference type="InterPro" id="IPR055532">
    <property type="entry name" value="DUF7108_N"/>
</dbReference>
<evidence type="ECO:0000256" key="1">
    <source>
        <dbReference type="SAM" id="MobiDB-lite"/>
    </source>
</evidence>